<proteinExistence type="predicted"/>
<evidence type="ECO:0000259" key="1">
    <source>
        <dbReference type="Pfam" id="PF05050"/>
    </source>
</evidence>
<dbReference type="Pfam" id="PF05050">
    <property type="entry name" value="Methyltransf_21"/>
    <property type="match status" value="1"/>
</dbReference>
<dbReference type="GO" id="GO:0032259">
    <property type="term" value="P:methylation"/>
    <property type="evidence" value="ECO:0007669"/>
    <property type="project" value="UniProtKB-KW"/>
</dbReference>
<name>A0ABT4UN55_9BACT</name>
<dbReference type="InterPro" id="IPR052514">
    <property type="entry name" value="SAM-dependent_MTase"/>
</dbReference>
<dbReference type="Proteomes" id="UP001210231">
    <property type="component" value="Unassembled WGS sequence"/>
</dbReference>
<dbReference type="Gene3D" id="3.40.50.150">
    <property type="entry name" value="Vaccinia Virus protein VP39"/>
    <property type="match status" value="1"/>
</dbReference>
<evidence type="ECO:0000313" key="3">
    <source>
        <dbReference type="Proteomes" id="UP001210231"/>
    </source>
</evidence>
<gene>
    <name evidence="2" type="ORF">O3P16_15730</name>
</gene>
<accession>A0ABT4UN55</accession>
<keyword evidence="2" id="KW-0489">Methyltransferase</keyword>
<protein>
    <submittedName>
        <fullName evidence="2">FkbM family methyltransferase</fullName>
    </submittedName>
</protein>
<comment type="caution">
    <text evidence="2">The sequence shown here is derived from an EMBL/GenBank/DDBJ whole genome shotgun (WGS) entry which is preliminary data.</text>
</comment>
<dbReference type="NCBIfam" id="TIGR01444">
    <property type="entry name" value="fkbM_fam"/>
    <property type="match status" value="1"/>
</dbReference>
<dbReference type="RefSeq" id="WP_407032597.1">
    <property type="nucleotide sequence ID" value="NZ_JAQGEF010000026.1"/>
</dbReference>
<dbReference type="GO" id="GO:0008168">
    <property type="term" value="F:methyltransferase activity"/>
    <property type="evidence" value="ECO:0007669"/>
    <property type="project" value="UniProtKB-KW"/>
</dbReference>
<dbReference type="EMBL" id="JAQGEF010000026">
    <property type="protein sequence ID" value="MDA3616267.1"/>
    <property type="molecule type" value="Genomic_DNA"/>
</dbReference>
<sequence>MKKIKALLLKILGQERYLKLTGNLFFLSFHTGWLKNNPAYYTHYFVRHFIKPGQTVIDIGANLGYYSLQFAHLTGTGGKLFSVEPIALYRNILIKNLKAYKNVTILPYALGEVEGKIKMGNPGSDKHRHGLMRVLKNENEAGNDVYEVDMKNPADLFNDLPQIDYIKCDIEGYEVPVIPLMQPIIEKHQPILQIETEGDNYQVLYKMLREMSYHLFYVNKQNLVQLHNNTQHLGGDLIAIPDGKIAGYKRFIKK</sequence>
<keyword evidence="3" id="KW-1185">Reference proteome</keyword>
<keyword evidence="2" id="KW-0808">Transferase</keyword>
<dbReference type="InterPro" id="IPR006342">
    <property type="entry name" value="FkbM_mtfrase"/>
</dbReference>
<evidence type="ECO:0000313" key="2">
    <source>
        <dbReference type="EMBL" id="MDA3616267.1"/>
    </source>
</evidence>
<dbReference type="InterPro" id="IPR029063">
    <property type="entry name" value="SAM-dependent_MTases_sf"/>
</dbReference>
<dbReference type="PANTHER" id="PTHR34203:SF15">
    <property type="entry name" value="SLL1173 PROTEIN"/>
    <property type="match status" value="1"/>
</dbReference>
<dbReference type="PANTHER" id="PTHR34203">
    <property type="entry name" value="METHYLTRANSFERASE, FKBM FAMILY PROTEIN"/>
    <property type="match status" value="1"/>
</dbReference>
<dbReference type="SUPFAM" id="SSF53335">
    <property type="entry name" value="S-adenosyl-L-methionine-dependent methyltransferases"/>
    <property type="match status" value="1"/>
</dbReference>
<organism evidence="2 3">
    <name type="scientific">Polluticaenibacter yanchengensis</name>
    <dbReference type="NCBI Taxonomy" id="3014562"/>
    <lineage>
        <taxon>Bacteria</taxon>
        <taxon>Pseudomonadati</taxon>
        <taxon>Bacteroidota</taxon>
        <taxon>Chitinophagia</taxon>
        <taxon>Chitinophagales</taxon>
        <taxon>Chitinophagaceae</taxon>
        <taxon>Polluticaenibacter</taxon>
    </lineage>
</organism>
<reference evidence="2 3" key="1">
    <citation type="submission" date="2022-12" db="EMBL/GenBank/DDBJ databases">
        <title>Chitinophagaceae gen. sp. nov., a new member of the family Chitinophagaceae, isolated from soil in a chemical factory.</title>
        <authorList>
            <person name="Ke Z."/>
        </authorList>
    </citation>
    <scope>NUCLEOTIDE SEQUENCE [LARGE SCALE GENOMIC DNA]</scope>
    <source>
        <strain evidence="2 3">LY-5</strain>
    </source>
</reference>
<feature type="domain" description="Methyltransferase FkbM" evidence="1">
    <location>
        <begin position="58"/>
        <end position="210"/>
    </location>
</feature>